<gene>
    <name evidence="1" type="ORF">HMPREF9003_0222</name>
</gene>
<reference evidence="1 2" key="1">
    <citation type="submission" date="2010-10" db="EMBL/GenBank/DDBJ databases">
        <authorList>
            <person name="Durkin A.S."/>
            <person name="Madupu R."/>
            <person name="Torralba M."/>
            <person name="Gillis M."/>
            <person name="Methe B."/>
            <person name="Sutton G."/>
            <person name="Nelson K.E."/>
        </authorList>
    </citation>
    <scope>NUCLEOTIDE SEQUENCE [LARGE SCALE GENOMIC DNA]</scope>
    <source>
        <strain evidence="1 2">JCVIHMP022</strain>
    </source>
</reference>
<dbReference type="Proteomes" id="UP000003457">
    <property type="component" value="Unassembled WGS sequence"/>
</dbReference>
<proteinExistence type="predicted"/>
<evidence type="ECO:0000313" key="2">
    <source>
        <dbReference type="Proteomes" id="UP000003457"/>
    </source>
</evidence>
<comment type="caution">
    <text evidence="1">The sequence shown here is derived from an EMBL/GenBank/DDBJ whole genome shotgun (WGS) entry which is preliminary data.</text>
</comment>
<dbReference type="RefSeq" id="WP_003842212.1">
    <property type="nucleotide sequence ID" value="NZ_AEHJ01000011.1"/>
</dbReference>
<dbReference type="EMBL" id="AEHJ01000011">
    <property type="protein sequence ID" value="EFO78162.1"/>
    <property type="molecule type" value="Genomic_DNA"/>
</dbReference>
<evidence type="ECO:0000313" key="1">
    <source>
        <dbReference type="EMBL" id="EFO78162.1"/>
    </source>
</evidence>
<dbReference type="AlphaFoldDB" id="A0AB72Z1X8"/>
<sequence length="114" mass="12518">MGYVRLKPDLNLQIAKRFGGKATRPHALKVEAKAKALASAKAVSSSVADRIEFSTHAHGIHSSVIMSVIGRNGVQIASLLEFGYFNDWLENKYGENDPRAHMPGKYIMSEAKYG</sequence>
<protein>
    <submittedName>
        <fullName evidence="1">Uncharacterized protein</fullName>
    </submittedName>
</protein>
<organism evidence="1 2">
    <name type="scientific">Bifidobacterium dentium JCVIHMP022</name>
    <dbReference type="NCBI Taxonomy" id="553191"/>
    <lineage>
        <taxon>Bacteria</taxon>
        <taxon>Bacillati</taxon>
        <taxon>Actinomycetota</taxon>
        <taxon>Actinomycetes</taxon>
        <taxon>Bifidobacteriales</taxon>
        <taxon>Bifidobacteriaceae</taxon>
        <taxon>Bifidobacterium</taxon>
    </lineage>
</organism>
<accession>A0AB72Z1X8</accession>
<name>A0AB72Z1X8_9BIFI</name>